<dbReference type="NCBIfam" id="TIGR00756">
    <property type="entry name" value="PPR"/>
    <property type="match status" value="1"/>
</dbReference>
<dbReference type="AlphaFoldDB" id="A0AAD8WGL2"/>
<sequence length="212" mass="23604">MDAADVPLDCFLFSTVITLYIRKGMQYEEMCMMKEAAQLHRDLVVADVEPGTVTYTTLVDDVGKAVRLRGEMEARGMLLSVATCNAIVRKLCEDRKIKGSMWLLDEMDERKVQAFHVTFNTLINSYSKKGDMGLACKSRGGWSKGRCSWISSHTKLPSMDSAKGTQLDEAKDALFEKLGAVVIDGQMVLQTANFKEIECLRSNINQDTVGIC</sequence>
<comment type="caution">
    <text evidence="4">The sequence shown here is derived from an EMBL/GenBank/DDBJ whole genome shotgun (WGS) entry which is preliminary data.</text>
</comment>
<evidence type="ECO:0000256" key="1">
    <source>
        <dbReference type="ARBA" id="ARBA00022737"/>
    </source>
</evidence>
<name>A0AAD8WGL2_LOLMU</name>
<keyword evidence="1" id="KW-0677">Repeat</keyword>
<feature type="repeat" description="PPR" evidence="3">
    <location>
        <begin position="80"/>
        <end position="114"/>
    </location>
</feature>
<dbReference type="Pfam" id="PF13812">
    <property type="entry name" value="PPR_3"/>
    <property type="match status" value="1"/>
</dbReference>
<keyword evidence="5" id="KW-1185">Reference proteome</keyword>
<dbReference type="EMBL" id="JAUUTY010000003">
    <property type="protein sequence ID" value="KAK1661569.1"/>
    <property type="molecule type" value="Genomic_DNA"/>
</dbReference>
<evidence type="ECO:0000256" key="3">
    <source>
        <dbReference type="PROSITE-ProRule" id="PRU00708"/>
    </source>
</evidence>
<protein>
    <recommendedName>
        <fullName evidence="6">Pentatricopeptide repeat-containing protein</fullName>
    </recommendedName>
</protein>
<accession>A0AAD8WGL2</accession>
<reference evidence="4" key="1">
    <citation type="submission" date="2023-07" db="EMBL/GenBank/DDBJ databases">
        <title>A chromosome-level genome assembly of Lolium multiflorum.</title>
        <authorList>
            <person name="Chen Y."/>
            <person name="Copetti D."/>
            <person name="Kolliker R."/>
            <person name="Studer B."/>
        </authorList>
    </citation>
    <scope>NUCLEOTIDE SEQUENCE</scope>
    <source>
        <strain evidence="4">02402/16</strain>
        <tissue evidence="4">Leaf</tissue>
    </source>
</reference>
<evidence type="ECO:0008006" key="6">
    <source>
        <dbReference type="Google" id="ProtNLM"/>
    </source>
</evidence>
<keyword evidence="2" id="KW-0809">Transit peptide</keyword>
<dbReference type="PROSITE" id="PS51375">
    <property type="entry name" value="PPR"/>
    <property type="match status" value="1"/>
</dbReference>
<organism evidence="4 5">
    <name type="scientific">Lolium multiflorum</name>
    <name type="common">Italian ryegrass</name>
    <name type="synonym">Lolium perenne subsp. multiflorum</name>
    <dbReference type="NCBI Taxonomy" id="4521"/>
    <lineage>
        <taxon>Eukaryota</taxon>
        <taxon>Viridiplantae</taxon>
        <taxon>Streptophyta</taxon>
        <taxon>Embryophyta</taxon>
        <taxon>Tracheophyta</taxon>
        <taxon>Spermatophyta</taxon>
        <taxon>Magnoliopsida</taxon>
        <taxon>Liliopsida</taxon>
        <taxon>Poales</taxon>
        <taxon>Poaceae</taxon>
        <taxon>BOP clade</taxon>
        <taxon>Pooideae</taxon>
        <taxon>Poodae</taxon>
        <taxon>Poeae</taxon>
        <taxon>Poeae Chloroplast Group 2 (Poeae type)</taxon>
        <taxon>Loliodinae</taxon>
        <taxon>Loliinae</taxon>
        <taxon>Lolium</taxon>
    </lineage>
</organism>
<evidence type="ECO:0000313" key="4">
    <source>
        <dbReference type="EMBL" id="KAK1661569.1"/>
    </source>
</evidence>
<dbReference type="GO" id="GO:0003729">
    <property type="term" value="F:mRNA binding"/>
    <property type="evidence" value="ECO:0007669"/>
    <property type="project" value="TreeGrafter"/>
</dbReference>
<evidence type="ECO:0000256" key="2">
    <source>
        <dbReference type="ARBA" id="ARBA00022946"/>
    </source>
</evidence>
<gene>
    <name evidence="4" type="ORF">QYE76_049728</name>
</gene>
<evidence type="ECO:0000313" key="5">
    <source>
        <dbReference type="Proteomes" id="UP001231189"/>
    </source>
</evidence>
<dbReference type="PANTHER" id="PTHR47932">
    <property type="entry name" value="ATPASE EXPRESSION PROTEIN 3"/>
    <property type="match status" value="1"/>
</dbReference>
<dbReference type="InterPro" id="IPR011990">
    <property type="entry name" value="TPR-like_helical_dom_sf"/>
</dbReference>
<dbReference type="Proteomes" id="UP001231189">
    <property type="component" value="Unassembled WGS sequence"/>
</dbReference>
<proteinExistence type="predicted"/>
<dbReference type="PANTHER" id="PTHR47932:SF26">
    <property type="entry name" value="PENTACOTRIPEPTIDE-REPEAT REGION OF PRORP DOMAIN-CONTAINING PROTEIN"/>
    <property type="match status" value="1"/>
</dbReference>
<dbReference type="InterPro" id="IPR002885">
    <property type="entry name" value="PPR_rpt"/>
</dbReference>
<dbReference type="Gene3D" id="1.25.40.10">
    <property type="entry name" value="Tetratricopeptide repeat domain"/>
    <property type="match status" value="1"/>
</dbReference>